<keyword evidence="2" id="KW-1185">Reference proteome</keyword>
<dbReference type="InterPro" id="IPR037079">
    <property type="entry name" value="AF2212/PG0164-like_sf"/>
</dbReference>
<reference evidence="1 2" key="1">
    <citation type="submission" date="2019-01" db="EMBL/GenBank/DDBJ databases">
        <title>Flavobacterium sp. nov.,isolated from freshwater.</title>
        <authorList>
            <person name="Zhang R."/>
            <person name="Du Z.-J."/>
        </authorList>
    </citation>
    <scope>NUCLEOTIDE SEQUENCE [LARGE SCALE GENOMIC DNA]</scope>
    <source>
        <strain evidence="1 2">1E403</strain>
    </source>
</reference>
<sequence>MEPLTNREYQLERFPGKGGWTYAAITDIQKNKETAFGFVKVKGTIDGYPVKSFNLMPLSNGNGMMMVVKAEIRKTIKKDEGDYVHITLYADNDPFIVREDFKERLQEHKSAYEAFIKYKQWEQRMCIEWIYSAKREETIEERIKKTIGRVLRREKLL</sequence>
<dbReference type="AlphaFoldDB" id="A0A3S3U3W3"/>
<protein>
    <submittedName>
        <fullName evidence="1">DUF1905 domain-containing protein</fullName>
    </submittedName>
</protein>
<dbReference type="InterPro" id="IPR015018">
    <property type="entry name" value="DUF1905"/>
</dbReference>
<name>A0A3S3U3W3_9FLAO</name>
<comment type="caution">
    <text evidence="1">The sequence shown here is derived from an EMBL/GenBank/DDBJ whole genome shotgun (WGS) entry which is preliminary data.</text>
</comment>
<dbReference type="SUPFAM" id="SSF141694">
    <property type="entry name" value="AF2212/PG0164-like"/>
    <property type="match status" value="1"/>
</dbReference>
<organism evidence="1 2">
    <name type="scientific">Flavobacterium cerinum</name>
    <dbReference type="NCBI Taxonomy" id="2502784"/>
    <lineage>
        <taxon>Bacteria</taxon>
        <taxon>Pseudomonadati</taxon>
        <taxon>Bacteroidota</taxon>
        <taxon>Flavobacteriia</taxon>
        <taxon>Flavobacteriales</taxon>
        <taxon>Flavobacteriaceae</taxon>
        <taxon>Flavobacterium</taxon>
    </lineage>
</organism>
<dbReference type="OrthoDB" id="8246703at2"/>
<dbReference type="Pfam" id="PF08922">
    <property type="entry name" value="DUF1905"/>
    <property type="match status" value="1"/>
</dbReference>
<proteinExistence type="predicted"/>
<gene>
    <name evidence="1" type="ORF">EPI11_06350</name>
</gene>
<evidence type="ECO:0000313" key="1">
    <source>
        <dbReference type="EMBL" id="RWX01568.1"/>
    </source>
</evidence>
<dbReference type="RefSeq" id="WP_128389105.1">
    <property type="nucleotide sequence ID" value="NZ_SBII01000003.1"/>
</dbReference>
<dbReference type="Proteomes" id="UP000287527">
    <property type="component" value="Unassembled WGS sequence"/>
</dbReference>
<accession>A0A3S3U3W3</accession>
<dbReference type="EMBL" id="SBII01000003">
    <property type="protein sequence ID" value="RWX01568.1"/>
    <property type="molecule type" value="Genomic_DNA"/>
</dbReference>
<evidence type="ECO:0000313" key="2">
    <source>
        <dbReference type="Proteomes" id="UP000287527"/>
    </source>
</evidence>
<dbReference type="Pfam" id="PF13376">
    <property type="entry name" value="OmdA"/>
    <property type="match status" value="1"/>
</dbReference>
<dbReference type="Gene3D" id="2.40.30.100">
    <property type="entry name" value="AF2212/PG0164-like"/>
    <property type="match status" value="1"/>
</dbReference>